<dbReference type="EMBL" id="CP011219">
    <property type="protein sequence ID" value="AKO32300.1"/>
    <property type="molecule type" value="Genomic_DNA"/>
</dbReference>
<protein>
    <submittedName>
        <fullName evidence="1">Uncharacterized protein</fullName>
    </submittedName>
</protein>
<gene>
    <name evidence="1" type="ORF">RZ57_03760</name>
</gene>
<sequence length="71" mass="7951">MKFTQVLNVVSGKVTYFFSNDGRFPVNEQICSANILKAELDARKINHTELCLYALGNGQYGFYAESASVMH</sequence>
<evidence type="ECO:0000313" key="2">
    <source>
        <dbReference type="Proteomes" id="UP000060132"/>
    </source>
</evidence>
<accession>A0AAC8UCK4</accession>
<dbReference type="AlphaFoldDB" id="A0AAC8UCK4"/>
<organism evidence="1 2">
    <name type="scientific">Haemophilus ducreyi</name>
    <dbReference type="NCBI Taxonomy" id="730"/>
    <lineage>
        <taxon>Bacteria</taxon>
        <taxon>Pseudomonadati</taxon>
        <taxon>Pseudomonadota</taxon>
        <taxon>Gammaproteobacteria</taxon>
        <taxon>Pasteurellales</taxon>
        <taxon>Pasteurellaceae</taxon>
        <taxon>Haemophilus</taxon>
    </lineage>
</organism>
<reference evidence="1 2" key="1">
    <citation type="journal article" date="2015" name="PLoS Negl. Trop. Dis.">
        <title>Haemophilus ducreyi Cutaneous Ulcer Strains Are Nearly Identical to Class I Genital Ulcer Strains.</title>
        <authorList>
            <person name="Gangaiah D."/>
            <person name="Webb K.M."/>
            <person name="Humphreys T.L."/>
            <person name="Fortney K.R."/>
            <person name="Toh E."/>
            <person name="Tai A."/>
            <person name="Katz S.S."/>
            <person name="Pillay A."/>
            <person name="Chen C.Y."/>
            <person name="Roberts S.A."/>
            <person name="Munson R.S.Jr."/>
            <person name="Spinola S.M."/>
        </authorList>
    </citation>
    <scope>NUCLEOTIDE SEQUENCE [LARGE SCALE GENOMIC DNA]</scope>
    <source>
        <strain evidence="2">CLU2</strain>
    </source>
</reference>
<name>A0AAC8UCK4_HAEDC</name>
<dbReference type="Proteomes" id="UP000060132">
    <property type="component" value="Chromosome"/>
</dbReference>
<evidence type="ECO:0000313" key="1">
    <source>
        <dbReference type="EMBL" id="AKO32300.1"/>
    </source>
</evidence>
<dbReference type="RefSeq" id="WP_010944883.1">
    <property type="nucleotide sequence ID" value="NZ_CP011218.1"/>
</dbReference>
<proteinExistence type="predicted"/>